<keyword evidence="7" id="KW-1185">Reference proteome</keyword>
<dbReference type="Proteomes" id="UP000182703">
    <property type="component" value="Plasmid pTAD1"/>
</dbReference>
<dbReference type="PANTHER" id="PTHR30419:SF8">
    <property type="entry name" value="NITROGEN ASSIMILATION TRANSCRIPTIONAL ACTIVATOR-RELATED"/>
    <property type="match status" value="1"/>
</dbReference>
<dbReference type="Gene3D" id="3.40.190.290">
    <property type="match status" value="1"/>
</dbReference>
<dbReference type="InterPro" id="IPR050950">
    <property type="entry name" value="HTH-type_LysR_regulators"/>
</dbReference>
<evidence type="ECO:0000259" key="5">
    <source>
        <dbReference type="PROSITE" id="PS50931"/>
    </source>
</evidence>
<geneLocation type="plasmid" evidence="7">
    <name>ptad1</name>
</geneLocation>
<reference evidence="6 7" key="1">
    <citation type="submission" date="2016-11" db="EMBL/GenBank/DDBJ databases">
        <title>Complete genome sequence of the aerobically denitrifying bacterium Chelatococcus daeguensis TAD1.</title>
        <authorList>
            <person name="Yang Y."/>
            <person name="Huang S."/>
            <person name="Lin E."/>
        </authorList>
    </citation>
    <scope>NUCLEOTIDE SEQUENCE [LARGE SCALE GENOMIC DNA]</scope>
    <source>
        <strain evidence="6 7">TAD1</strain>
        <plasmid evidence="7">ptad1</plasmid>
    </source>
</reference>
<dbReference type="GO" id="GO:0003677">
    <property type="term" value="F:DNA binding"/>
    <property type="evidence" value="ECO:0007669"/>
    <property type="project" value="UniProtKB-KW"/>
</dbReference>
<dbReference type="PROSITE" id="PS50931">
    <property type="entry name" value="HTH_LYSR"/>
    <property type="match status" value="1"/>
</dbReference>
<dbReference type="InterPro" id="IPR036388">
    <property type="entry name" value="WH-like_DNA-bd_sf"/>
</dbReference>
<protein>
    <recommendedName>
        <fullName evidence="5">HTH lysR-type domain-containing protein</fullName>
    </recommendedName>
</protein>
<dbReference type="Gene3D" id="1.10.10.10">
    <property type="entry name" value="Winged helix-like DNA-binding domain superfamily/Winged helix DNA-binding domain"/>
    <property type="match status" value="1"/>
</dbReference>
<dbReference type="EMBL" id="CP018096">
    <property type="protein sequence ID" value="APF39275.1"/>
    <property type="molecule type" value="Genomic_DNA"/>
</dbReference>
<dbReference type="PANTHER" id="PTHR30419">
    <property type="entry name" value="HTH-TYPE TRANSCRIPTIONAL REGULATOR YBHD"/>
    <property type="match status" value="1"/>
</dbReference>
<dbReference type="RefSeq" id="WP_055458793.1">
    <property type="nucleotide sequence ID" value="NZ_CP018096.1"/>
</dbReference>
<dbReference type="CDD" id="cd05466">
    <property type="entry name" value="PBP2_LTTR_substrate"/>
    <property type="match status" value="1"/>
</dbReference>
<dbReference type="SUPFAM" id="SSF53850">
    <property type="entry name" value="Periplasmic binding protein-like II"/>
    <property type="match status" value="1"/>
</dbReference>
<feature type="domain" description="HTH lysR-type" evidence="5">
    <location>
        <begin position="30"/>
        <end position="87"/>
    </location>
</feature>
<sequence>MATVDGDGGARSRRGLTQARGRLARALRSIDDRSLQYFRAAFDAGSIRGAAEAMGVAPSVVSRAVRAIELNLGVPLLERGRRGIRATVAGELLAQHAQERWRLDERLIEELSAVEGGERGIVRFAIGEGFIAATFRTRAARFLATHPNVTLHAETAGTEQMLERLGAGELDLALAFSPRLTPALDCLAEAATPVFAVMHKGHAFAGAERLPLSAFADVPCALQLTRYGTRRAIEQAEWLGGFRLRKQVESNSIALLLEFAREGSGVTFLPRFAIHGIDGGLATVALADGPLVGARSMLLKKRGRALGAAAQLFAADITAMMARLGRMDEAH</sequence>
<dbReference type="GO" id="GO:0003700">
    <property type="term" value="F:DNA-binding transcription factor activity"/>
    <property type="evidence" value="ECO:0007669"/>
    <property type="project" value="InterPro"/>
</dbReference>
<keyword evidence="3" id="KW-0238">DNA-binding</keyword>
<dbReference type="InterPro" id="IPR036390">
    <property type="entry name" value="WH_DNA-bd_sf"/>
</dbReference>
<dbReference type="InterPro" id="IPR005119">
    <property type="entry name" value="LysR_subst-bd"/>
</dbReference>
<proteinExistence type="inferred from homology"/>
<evidence type="ECO:0000256" key="1">
    <source>
        <dbReference type="ARBA" id="ARBA00009437"/>
    </source>
</evidence>
<evidence type="ECO:0000313" key="6">
    <source>
        <dbReference type="EMBL" id="APF39275.1"/>
    </source>
</evidence>
<dbReference type="KEGG" id="cdq:BOQ54_17305"/>
<dbReference type="AlphaFoldDB" id="A0AAC9P0M7"/>
<organism evidence="6 7">
    <name type="scientific">Chelatococcus daeguensis</name>
    <dbReference type="NCBI Taxonomy" id="444444"/>
    <lineage>
        <taxon>Bacteria</taxon>
        <taxon>Pseudomonadati</taxon>
        <taxon>Pseudomonadota</taxon>
        <taxon>Alphaproteobacteria</taxon>
        <taxon>Hyphomicrobiales</taxon>
        <taxon>Chelatococcaceae</taxon>
        <taxon>Chelatococcus</taxon>
    </lineage>
</organism>
<name>A0AAC9P0M7_9HYPH</name>
<comment type="similarity">
    <text evidence="1">Belongs to the LysR transcriptional regulatory family.</text>
</comment>
<accession>A0AAC9P0M7</accession>
<dbReference type="Pfam" id="PF00126">
    <property type="entry name" value="HTH_1"/>
    <property type="match status" value="1"/>
</dbReference>
<evidence type="ECO:0000256" key="2">
    <source>
        <dbReference type="ARBA" id="ARBA00023015"/>
    </source>
</evidence>
<keyword evidence="2" id="KW-0805">Transcription regulation</keyword>
<dbReference type="Pfam" id="PF03466">
    <property type="entry name" value="LysR_substrate"/>
    <property type="match status" value="1"/>
</dbReference>
<gene>
    <name evidence="6" type="ORF">BOQ54_17305</name>
</gene>
<evidence type="ECO:0000256" key="4">
    <source>
        <dbReference type="ARBA" id="ARBA00023163"/>
    </source>
</evidence>
<evidence type="ECO:0000313" key="7">
    <source>
        <dbReference type="Proteomes" id="UP000182703"/>
    </source>
</evidence>
<dbReference type="SUPFAM" id="SSF46785">
    <property type="entry name" value="Winged helix' DNA-binding domain"/>
    <property type="match status" value="1"/>
</dbReference>
<keyword evidence="6" id="KW-0614">Plasmid</keyword>
<keyword evidence="4" id="KW-0804">Transcription</keyword>
<dbReference type="GO" id="GO:0005829">
    <property type="term" value="C:cytosol"/>
    <property type="evidence" value="ECO:0007669"/>
    <property type="project" value="TreeGrafter"/>
</dbReference>
<dbReference type="InterPro" id="IPR000847">
    <property type="entry name" value="LysR_HTH_N"/>
</dbReference>
<evidence type="ECO:0000256" key="3">
    <source>
        <dbReference type="ARBA" id="ARBA00023125"/>
    </source>
</evidence>